<evidence type="ECO:0000313" key="6">
    <source>
        <dbReference type="Proteomes" id="UP000011885"/>
    </source>
</evidence>
<evidence type="ECO:0000259" key="4">
    <source>
        <dbReference type="Pfam" id="PF13102"/>
    </source>
</evidence>
<dbReference type="GO" id="GO:0015074">
    <property type="term" value="P:DNA integration"/>
    <property type="evidence" value="ECO:0007669"/>
    <property type="project" value="InterPro"/>
</dbReference>
<evidence type="ECO:0000256" key="3">
    <source>
        <dbReference type="SAM" id="MobiDB-lite"/>
    </source>
</evidence>
<dbReference type="EMBL" id="ANOH01000193">
    <property type="protein sequence ID" value="EMI55831.1"/>
    <property type="molecule type" value="Genomic_DNA"/>
</dbReference>
<organism evidence="5 6">
    <name type="scientific">Rhodopirellula sallentina SM41</name>
    <dbReference type="NCBI Taxonomy" id="1263870"/>
    <lineage>
        <taxon>Bacteria</taxon>
        <taxon>Pseudomonadati</taxon>
        <taxon>Planctomycetota</taxon>
        <taxon>Planctomycetia</taxon>
        <taxon>Pirellulales</taxon>
        <taxon>Pirellulaceae</taxon>
        <taxon>Rhodopirellula</taxon>
    </lineage>
</organism>
<evidence type="ECO:0000256" key="1">
    <source>
        <dbReference type="ARBA" id="ARBA00023125"/>
    </source>
</evidence>
<keyword evidence="6" id="KW-1185">Reference proteome</keyword>
<dbReference type="InterPro" id="IPR025269">
    <property type="entry name" value="SAM-like_dom"/>
</dbReference>
<keyword evidence="1" id="KW-0238">DNA-binding</keyword>
<gene>
    <name evidence="5" type="ORF">RSSM_02724</name>
</gene>
<dbReference type="RefSeq" id="WP_008678889.1">
    <property type="nucleotide sequence ID" value="NZ_ANOH01000193.1"/>
</dbReference>
<dbReference type="GO" id="GO:0003677">
    <property type="term" value="F:DNA binding"/>
    <property type="evidence" value="ECO:0007669"/>
    <property type="project" value="UniProtKB-KW"/>
</dbReference>
<dbReference type="AlphaFoldDB" id="M5UDA2"/>
<dbReference type="Proteomes" id="UP000011885">
    <property type="component" value="Unassembled WGS sequence"/>
</dbReference>
<dbReference type="SUPFAM" id="SSF56349">
    <property type="entry name" value="DNA breaking-rejoining enzymes"/>
    <property type="match status" value="1"/>
</dbReference>
<protein>
    <submittedName>
        <fullName evidence="5">Phage integrase family protein</fullName>
    </submittedName>
</protein>
<dbReference type="Gene3D" id="1.10.150.130">
    <property type="match status" value="1"/>
</dbReference>
<feature type="domain" description="Phage integrase SAM-like" evidence="4">
    <location>
        <begin position="133"/>
        <end position="200"/>
    </location>
</feature>
<feature type="compositionally biased region" description="Basic and acidic residues" evidence="3">
    <location>
        <begin position="428"/>
        <end position="438"/>
    </location>
</feature>
<evidence type="ECO:0000313" key="5">
    <source>
        <dbReference type="EMBL" id="EMI55831.1"/>
    </source>
</evidence>
<accession>M5UDA2</accession>
<name>M5UDA2_9BACT</name>
<comment type="caution">
    <text evidence="5">The sequence shown here is derived from an EMBL/GenBank/DDBJ whole genome shotgun (WGS) entry which is preliminary data.</text>
</comment>
<dbReference type="InterPro" id="IPR013762">
    <property type="entry name" value="Integrase-like_cat_sf"/>
</dbReference>
<sequence>MNTMATVVQKKNKTIEIRFTDADDHPQSIYPGKIAKRDAESIARKIDHIVGRQICGADPDRDVAQWLADLPEKLYAKFVKKGLAAPRKVAEPEPEPDLVPTIRKWCDDYIADHPGSPRTIELLTVTARSLCHKFGDDKRIDTFTAGDAETYRKWLQTNGNERKKYETGLALNTVRRTIGRCKQFFGSAVKHELISRNPFEGEASAVTGNDDRLFMVPGDWIEACIRKAPCEDWRIMLAFARYAGMRSHETRIQRWEDIDLPNNTMIVRSNKTPPIRRCPIFPELRPHLLRAKEYAPDGAELVVTRYAADANVLTTLEKIVTRAGLVPWPKLMQNLRATRETELLAHYPAKDVTSWLGNSPDVANKHYAMTMQASFDRAVVDGAKIIGVTTASPAAPKSMADDNAEVVAEKTPQKAPRNPPPTVQAKGRNPETQKKPIRENPVNDWVCLASALGGIATKLPRQDSNL</sequence>
<dbReference type="InterPro" id="IPR011010">
    <property type="entry name" value="DNA_brk_join_enz"/>
</dbReference>
<proteinExistence type="predicted"/>
<keyword evidence="2" id="KW-0233">DNA recombination</keyword>
<dbReference type="GO" id="GO:0006310">
    <property type="term" value="P:DNA recombination"/>
    <property type="evidence" value="ECO:0007669"/>
    <property type="project" value="UniProtKB-KW"/>
</dbReference>
<reference evidence="5 6" key="1">
    <citation type="journal article" date="2013" name="Mar. Genomics">
        <title>Expression of sulfatases in Rhodopirellula baltica and the diversity of sulfatases in the genus Rhodopirellula.</title>
        <authorList>
            <person name="Wegner C.E."/>
            <person name="Richter-Heitmann T."/>
            <person name="Klindworth A."/>
            <person name="Klockow C."/>
            <person name="Richter M."/>
            <person name="Achstetter T."/>
            <person name="Glockner F.O."/>
            <person name="Harder J."/>
        </authorList>
    </citation>
    <scope>NUCLEOTIDE SEQUENCE [LARGE SCALE GENOMIC DNA]</scope>
    <source>
        <strain evidence="5 6">SM41</strain>
    </source>
</reference>
<feature type="region of interest" description="Disordered" evidence="3">
    <location>
        <begin position="393"/>
        <end position="439"/>
    </location>
</feature>
<dbReference type="InterPro" id="IPR010998">
    <property type="entry name" value="Integrase_recombinase_N"/>
</dbReference>
<evidence type="ECO:0000256" key="2">
    <source>
        <dbReference type="ARBA" id="ARBA00023172"/>
    </source>
</evidence>
<dbReference type="Gene3D" id="1.10.443.10">
    <property type="entry name" value="Intergrase catalytic core"/>
    <property type="match status" value="1"/>
</dbReference>
<dbReference type="Pfam" id="PF13102">
    <property type="entry name" value="Phage_int_SAM_5"/>
    <property type="match status" value="1"/>
</dbReference>